<comment type="subcellular location">
    <subcellularLocation>
        <location evidence="5">Cytoplasm</location>
    </subcellularLocation>
</comment>
<dbReference type="Gene3D" id="3.40.50.300">
    <property type="entry name" value="P-loop containing nucleotide triphosphate hydrolases"/>
    <property type="match status" value="1"/>
</dbReference>
<dbReference type="PANTHER" id="PTHR10695:SF46">
    <property type="entry name" value="BIFUNCTIONAL COENZYME A SYNTHASE-RELATED"/>
    <property type="match status" value="1"/>
</dbReference>
<name>A0ABV9HR98_9FLAO</name>
<dbReference type="PANTHER" id="PTHR10695">
    <property type="entry name" value="DEPHOSPHO-COA KINASE-RELATED"/>
    <property type="match status" value="1"/>
</dbReference>
<evidence type="ECO:0000256" key="5">
    <source>
        <dbReference type="HAMAP-Rule" id="MF_00376"/>
    </source>
</evidence>
<sequence>MIVGLTGGIGSGKTTVANFFKKLGVPVYIADVEAKKLMENSPSIRVEIIQLLGEKAYVKNVPDRKYIADKVFKDTSLLEGINAIIHPRVAIHFKNWYEQQKSPYVIKEAAILFENGGYKLCDFIILVRAPLKLRIERIKKRDKISEEEIQNRIKAQWSDAKKMALSDVSIENTFLDQTKENVLRIHNHLLHRISRNW</sequence>
<dbReference type="InterPro" id="IPR027417">
    <property type="entry name" value="P-loop_NTPase"/>
</dbReference>
<dbReference type="InterPro" id="IPR001977">
    <property type="entry name" value="Depp_CoAkinase"/>
</dbReference>
<keyword evidence="5" id="KW-0963">Cytoplasm</keyword>
<comment type="caution">
    <text evidence="7">The sequence shown here is derived from an EMBL/GenBank/DDBJ whole genome shotgun (WGS) entry which is preliminary data.</text>
</comment>
<keyword evidence="5 7" id="KW-0418">Kinase</keyword>
<dbReference type="SUPFAM" id="SSF52540">
    <property type="entry name" value="P-loop containing nucleoside triphosphate hydrolases"/>
    <property type="match status" value="1"/>
</dbReference>
<comment type="function">
    <text evidence="5">Catalyzes the phosphorylation of the 3'-hydroxyl group of dephosphocoenzyme A to form coenzyme A.</text>
</comment>
<evidence type="ECO:0000256" key="3">
    <source>
        <dbReference type="ARBA" id="ARBA00022840"/>
    </source>
</evidence>
<reference evidence="8" key="1">
    <citation type="journal article" date="2019" name="Int. J. Syst. Evol. Microbiol.">
        <title>The Global Catalogue of Microorganisms (GCM) 10K type strain sequencing project: providing services to taxonomists for standard genome sequencing and annotation.</title>
        <authorList>
            <consortium name="The Broad Institute Genomics Platform"/>
            <consortium name="The Broad Institute Genome Sequencing Center for Infectious Disease"/>
            <person name="Wu L."/>
            <person name="Ma J."/>
        </authorList>
    </citation>
    <scope>NUCLEOTIDE SEQUENCE [LARGE SCALE GENOMIC DNA]</scope>
    <source>
        <strain evidence="8">YJ-61-S</strain>
    </source>
</reference>
<keyword evidence="8" id="KW-1185">Reference proteome</keyword>
<dbReference type="CDD" id="cd02022">
    <property type="entry name" value="DPCK"/>
    <property type="match status" value="1"/>
</dbReference>
<keyword evidence="2 5" id="KW-0547">Nucleotide-binding</keyword>
<dbReference type="NCBIfam" id="TIGR00152">
    <property type="entry name" value="dephospho-CoA kinase"/>
    <property type="match status" value="1"/>
</dbReference>
<evidence type="ECO:0000256" key="1">
    <source>
        <dbReference type="ARBA" id="ARBA00009018"/>
    </source>
</evidence>
<evidence type="ECO:0000313" key="8">
    <source>
        <dbReference type="Proteomes" id="UP001596043"/>
    </source>
</evidence>
<dbReference type="HAMAP" id="MF_00376">
    <property type="entry name" value="Dephospho_CoA_kinase"/>
    <property type="match status" value="1"/>
</dbReference>
<dbReference type="RefSeq" id="WP_379976587.1">
    <property type="nucleotide sequence ID" value="NZ_JBHSFV010000001.1"/>
</dbReference>
<keyword evidence="3 5" id="KW-0067">ATP-binding</keyword>
<protein>
    <recommendedName>
        <fullName evidence="5 6">Dephospho-CoA kinase</fullName>
        <ecNumber evidence="5 6">2.7.1.24</ecNumber>
    </recommendedName>
    <alternativeName>
        <fullName evidence="5">Dephosphocoenzyme A kinase</fullName>
    </alternativeName>
</protein>
<comment type="similarity">
    <text evidence="1 5">Belongs to the CoaE family.</text>
</comment>
<evidence type="ECO:0000256" key="6">
    <source>
        <dbReference type="NCBIfam" id="TIGR00152"/>
    </source>
</evidence>
<keyword evidence="4 5" id="KW-0173">Coenzyme A biosynthesis</keyword>
<comment type="catalytic activity">
    <reaction evidence="5">
        <text>3'-dephospho-CoA + ATP = ADP + CoA + H(+)</text>
        <dbReference type="Rhea" id="RHEA:18245"/>
        <dbReference type="ChEBI" id="CHEBI:15378"/>
        <dbReference type="ChEBI" id="CHEBI:30616"/>
        <dbReference type="ChEBI" id="CHEBI:57287"/>
        <dbReference type="ChEBI" id="CHEBI:57328"/>
        <dbReference type="ChEBI" id="CHEBI:456216"/>
        <dbReference type="EC" id="2.7.1.24"/>
    </reaction>
</comment>
<accession>A0ABV9HR98</accession>
<organism evidence="7 8">
    <name type="scientific">Dokdonia ponticola</name>
    <dbReference type="NCBI Taxonomy" id="2041041"/>
    <lineage>
        <taxon>Bacteria</taxon>
        <taxon>Pseudomonadati</taxon>
        <taxon>Bacteroidota</taxon>
        <taxon>Flavobacteriia</taxon>
        <taxon>Flavobacteriales</taxon>
        <taxon>Flavobacteriaceae</taxon>
        <taxon>Dokdonia</taxon>
    </lineage>
</organism>
<feature type="binding site" evidence="5">
    <location>
        <begin position="10"/>
        <end position="15"/>
    </location>
    <ligand>
        <name>ATP</name>
        <dbReference type="ChEBI" id="CHEBI:30616"/>
    </ligand>
</feature>
<dbReference type="EC" id="2.7.1.24" evidence="5 6"/>
<evidence type="ECO:0000313" key="7">
    <source>
        <dbReference type="EMBL" id="MFC4632398.1"/>
    </source>
</evidence>
<gene>
    <name evidence="5 7" type="primary">coaE</name>
    <name evidence="7" type="ORF">ACFO3O_00650</name>
</gene>
<comment type="pathway">
    <text evidence="5">Cofactor biosynthesis; coenzyme A biosynthesis; CoA from (R)-pantothenate: step 5/5.</text>
</comment>
<dbReference type="EMBL" id="JBHSFV010000001">
    <property type="protein sequence ID" value="MFC4632398.1"/>
    <property type="molecule type" value="Genomic_DNA"/>
</dbReference>
<dbReference type="Proteomes" id="UP001596043">
    <property type="component" value="Unassembled WGS sequence"/>
</dbReference>
<dbReference type="GO" id="GO:0004140">
    <property type="term" value="F:dephospho-CoA kinase activity"/>
    <property type="evidence" value="ECO:0007669"/>
    <property type="project" value="UniProtKB-EC"/>
</dbReference>
<dbReference type="PROSITE" id="PS51219">
    <property type="entry name" value="DPCK"/>
    <property type="match status" value="1"/>
</dbReference>
<evidence type="ECO:0000256" key="4">
    <source>
        <dbReference type="ARBA" id="ARBA00022993"/>
    </source>
</evidence>
<proteinExistence type="inferred from homology"/>
<evidence type="ECO:0000256" key="2">
    <source>
        <dbReference type="ARBA" id="ARBA00022741"/>
    </source>
</evidence>
<dbReference type="Pfam" id="PF01121">
    <property type="entry name" value="CoaE"/>
    <property type="match status" value="1"/>
</dbReference>
<keyword evidence="5 7" id="KW-0808">Transferase</keyword>